<accession>A0A2P2KCJ7</accession>
<dbReference type="InterPro" id="IPR008979">
    <property type="entry name" value="Galactose-bd-like_sf"/>
</dbReference>
<evidence type="ECO:0000259" key="10">
    <source>
        <dbReference type="Pfam" id="PF21467"/>
    </source>
</evidence>
<dbReference type="Gene3D" id="2.60.120.260">
    <property type="entry name" value="Galactose-binding domain-like"/>
    <property type="match status" value="3"/>
</dbReference>
<dbReference type="SUPFAM" id="SSF51445">
    <property type="entry name" value="(Trans)glycosidases"/>
    <property type="match status" value="1"/>
</dbReference>
<evidence type="ECO:0000259" key="8">
    <source>
        <dbReference type="Pfam" id="PF01301"/>
    </source>
</evidence>
<dbReference type="InterPro" id="IPR031330">
    <property type="entry name" value="Gly_Hdrlase_35_cat"/>
</dbReference>
<feature type="domain" description="Beta-galactosidase 1-like first all-beta" evidence="9">
    <location>
        <begin position="103"/>
        <end position="223"/>
    </location>
</feature>
<dbReference type="PRINTS" id="PR00742">
    <property type="entry name" value="GLHYDRLASE35"/>
</dbReference>
<organism evidence="11">
    <name type="scientific">Rhizophora mucronata</name>
    <name type="common">Asiatic mangrove</name>
    <dbReference type="NCBI Taxonomy" id="61149"/>
    <lineage>
        <taxon>Eukaryota</taxon>
        <taxon>Viridiplantae</taxon>
        <taxon>Streptophyta</taxon>
        <taxon>Embryophyta</taxon>
        <taxon>Tracheophyta</taxon>
        <taxon>Spermatophyta</taxon>
        <taxon>Magnoliopsida</taxon>
        <taxon>eudicotyledons</taxon>
        <taxon>Gunneridae</taxon>
        <taxon>Pentapetalae</taxon>
        <taxon>rosids</taxon>
        <taxon>fabids</taxon>
        <taxon>Malpighiales</taxon>
        <taxon>Rhizophoraceae</taxon>
        <taxon>Rhizophora</taxon>
    </lineage>
</organism>
<dbReference type="SUPFAM" id="SSF49785">
    <property type="entry name" value="Galactose-binding domain-like"/>
    <property type="match status" value="1"/>
</dbReference>
<dbReference type="InterPro" id="IPR048912">
    <property type="entry name" value="BetaGal1-like_ABD1"/>
</dbReference>
<dbReference type="EC" id="3.2.1.23" evidence="3"/>
<proteinExistence type="inferred from homology"/>
<keyword evidence="4" id="KW-0732">Signal</keyword>
<dbReference type="Pfam" id="PF01301">
    <property type="entry name" value="Glyco_hydro_35"/>
    <property type="match status" value="1"/>
</dbReference>
<dbReference type="GO" id="GO:0004565">
    <property type="term" value="F:beta-galactosidase activity"/>
    <property type="evidence" value="ECO:0007669"/>
    <property type="project" value="UniProtKB-EC"/>
</dbReference>
<protein>
    <recommendedName>
        <fullName evidence="3">beta-galactosidase</fullName>
        <ecNumber evidence="3">3.2.1.23</ecNumber>
    </recommendedName>
</protein>
<dbReference type="EMBL" id="GGEC01022948">
    <property type="protein sequence ID" value="MBX03432.1"/>
    <property type="molecule type" value="Transcribed_RNA"/>
</dbReference>
<dbReference type="PANTHER" id="PTHR23421">
    <property type="entry name" value="BETA-GALACTOSIDASE RELATED"/>
    <property type="match status" value="1"/>
</dbReference>
<evidence type="ECO:0000256" key="5">
    <source>
        <dbReference type="ARBA" id="ARBA00022801"/>
    </source>
</evidence>
<evidence type="ECO:0000256" key="4">
    <source>
        <dbReference type="ARBA" id="ARBA00022729"/>
    </source>
</evidence>
<keyword evidence="5" id="KW-0378">Hydrolase</keyword>
<evidence type="ECO:0000313" key="11">
    <source>
        <dbReference type="EMBL" id="MBX03432.1"/>
    </source>
</evidence>
<dbReference type="Pfam" id="PF21467">
    <property type="entry name" value="BetaGal_gal-bd"/>
    <property type="match status" value="1"/>
</dbReference>
<keyword evidence="7" id="KW-0326">Glycosidase</keyword>
<dbReference type="GO" id="GO:0005975">
    <property type="term" value="P:carbohydrate metabolic process"/>
    <property type="evidence" value="ECO:0007669"/>
    <property type="project" value="InterPro"/>
</dbReference>
<sequence>MAHGGTNFGFYSGANTGVDESDYKPDLTSYDYDAPIRESGNVGNAKFNALQRVIGLHSAASLPLVPPSIKSAGHGRIRLRQIGYLFDLLDTLSPAGVVESEKPRSMESVGQMFGFLLYVSKYAAKDDGNILSIPKVHDRAQVFISCPSKDNGGRLTHVGSIERWSNNRLRLPNTKCSSNINLFILVENMGRINYGPYLFDKKGILSSVFVNGRILHGWKMISLPFDNLNVLSKIEPIIRVAHSRFIKALWHNISDENSESISKEPAIYAGHFSVENMKQDTFISFSGWGKGVAFVNDFNIGRYWPLVGPQCTLYVPAPILRRGKNVLVLLELESRNPELVVHSVDKPHFTCGPIKSSVHQL</sequence>
<comment type="catalytic activity">
    <reaction evidence="1">
        <text>Hydrolysis of terminal non-reducing beta-D-galactose residues in beta-D-galactosides.</text>
        <dbReference type="EC" id="3.2.1.23"/>
    </reaction>
</comment>
<dbReference type="InterPro" id="IPR001944">
    <property type="entry name" value="Glycoside_Hdrlase_35"/>
</dbReference>
<evidence type="ECO:0000256" key="3">
    <source>
        <dbReference type="ARBA" id="ARBA00012756"/>
    </source>
</evidence>
<dbReference type="InterPro" id="IPR017853">
    <property type="entry name" value="GH"/>
</dbReference>
<evidence type="ECO:0000256" key="1">
    <source>
        <dbReference type="ARBA" id="ARBA00001412"/>
    </source>
</evidence>
<name>A0A2P2KCJ7_RHIMU</name>
<evidence type="ECO:0000256" key="2">
    <source>
        <dbReference type="ARBA" id="ARBA00009809"/>
    </source>
</evidence>
<feature type="domain" description="Beta-galactosidase galactose-binding" evidence="10">
    <location>
        <begin position="265"/>
        <end position="325"/>
    </location>
</feature>
<reference evidence="11" key="1">
    <citation type="submission" date="2018-02" db="EMBL/GenBank/DDBJ databases">
        <title>Rhizophora mucronata_Transcriptome.</title>
        <authorList>
            <person name="Meera S.P."/>
            <person name="Sreeshan A."/>
            <person name="Augustine A."/>
        </authorList>
    </citation>
    <scope>NUCLEOTIDE SEQUENCE</scope>
    <source>
        <tissue evidence="11">Leaf</tissue>
    </source>
</reference>
<dbReference type="FunFam" id="2.60.120.260:FF:000021">
    <property type="entry name" value="Beta-galactosidase"/>
    <property type="match status" value="1"/>
</dbReference>
<comment type="similarity">
    <text evidence="2">Belongs to the glycosyl hydrolase 35 family.</text>
</comment>
<dbReference type="InterPro" id="IPR048913">
    <property type="entry name" value="BetaGal_gal-bd"/>
</dbReference>
<keyword evidence="6" id="KW-0325">Glycoprotein</keyword>
<dbReference type="Pfam" id="PF21317">
    <property type="entry name" value="BetaGal_ABD_1"/>
    <property type="match status" value="1"/>
</dbReference>
<dbReference type="AlphaFoldDB" id="A0A2P2KCJ7"/>
<feature type="domain" description="Glycoside hydrolase 35 catalytic" evidence="8">
    <location>
        <begin position="1"/>
        <end position="54"/>
    </location>
</feature>
<evidence type="ECO:0000259" key="9">
    <source>
        <dbReference type="Pfam" id="PF21317"/>
    </source>
</evidence>
<evidence type="ECO:0000256" key="6">
    <source>
        <dbReference type="ARBA" id="ARBA00023180"/>
    </source>
</evidence>
<evidence type="ECO:0000256" key="7">
    <source>
        <dbReference type="ARBA" id="ARBA00023295"/>
    </source>
</evidence>